<dbReference type="SUPFAM" id="SSF53335">
    <property type="entry name" value="S-adenosyl-L-methionine-dependent methyltransferases"/>
    <property type="match status" value="1"/>
</dbReference>
<evidence type="ECO:0008006" key="4">
    <source>
        <dbReference type="Google" id="ProtNLM"/>
    </source>
</evidence>
<dbReference type="Gene3D" id="3.40.50.150">
    <property type="entry name" value="Vaccinia Virus protein VP39"/>
    <property type="match status" value="1"/>
</dbReference>
<dbReference type="PANTHER" id="PTHR43036">
    <property type="entry name" value="OSJNBB0011N17.9 PROTEIN"/>
    <property type="match status" value="1"/>
</dbReference>
<dbReference type="RefSeq" id="XP_033686100.1">
    <property type="nucleotide sequence ID" value="XM_033828672.1"/>
</dbReference>
<proteinExistence type="predicted"/>
<sequence length="276" mass="31713">MSAARLQNTPEAGPNAFPVRPYQPSSSQWPYNDAKDFSRHDENDDNIFYLEPRFVEHIDEAAIDRLTRYYQSVLPSTGRVLDLCTSWKSFYPGACEDAVRNEKLDVYGIGLNKEEMVANPLLCDFPERRIQLNLNQEPQDIKAAWSDREPPKFDTVTCVVSIDYISRPLQVLRSIRERTNDGGSIHLVVSNRCFPTKVVKLWLEYDEQQRLQLVGDYLHFSGWKDVEIVDLCARDADGKRITDDHGTFLSGMKVLGYTISAQHLDPLWVVRGTKRE</sequence>
<gene>
    <name evidence="2" type="ORF">BU26DRAFT_517825</name>
</gene>
<dbReference type="PANTHER" id="PTHR43036:SF2">
    <property type="entry name" value="OS04G0481300 PROTEIN"/>
    <property type="match status" value="1"/>
</dbReference>
<keyword evidence="3" id="KW-1185">Reference proteome</keyword>
<name>A0A6A6IL26_9PLEO</name>
<feature type="compositionally biased region" description="Polar residues" evidence="1">
    <location>
        <begin position="1"/>
        <end position="10"/>
    </location>
</feature>
<dbReference type="GeneID" id="54582002"/>
<dbReference type="AlphaFoldDB" id="A0A6A6IL26"/>
<dbReference type="OrthoDB" id="2013972at2759"/>
<evidence type="ECO:0000313" key="2">
    <source>
        <dbReference type="EMBL" id="KAF2251096.1"/>
    </source>
</evidence>
<dbReference type="Proteomes" id="UP000800094">
    <property type="component" value="Unassembled WGS sequence"/>
</dbReference>
<evidence type="ECO:0000313" key="3">
    <source>
        <dbReference type="Proteomes" id="UP000800094"/>
    </source>
</evidence>
<reference evidence="2" key="1">
    <citation type="journal article" date="2020" name="Stud. Mycol.">
        <title>101 Dothideomycetes genomes: a test case for predicting lifestyles and emergence of pathogens.</title>
        <authorList>
            <person name="Haridas S."/>
            <person name="Albert R."/>
            <person name="Binder M."/>
            <person name="Bloem J."/>
            <person name="Labutti K."/>
            <person name="Salamov A."/>
            <person name="Andreopoulos B."/>
            <person name="Baker S."/>
            <person name="Barry K."/>
            <person name="Bills G."/>
            <person name="Bluhm B."/>
            <person name="Cannon C."/>
            <person name="Castanera R."/>
            <person name="Culley D."/>
            <person name="Daum C."/>
            <person name="Ezra D."/>
            <person name="Gonzalez J."/>
            <person name="Henrissat B."/>
            <person name="Kuo A."/>
            <person name="Liang C."/>
            <person name="Lipzen A."/>
            <person name="Lutzoni F."/>
            <person name="Magnuson J."/>
            <person name="Mondo S."/>
            <person name="Nolan M."/>
            <person name="Ohm R."/>
            <person name="Pangilinan J."/>
            <person name="Park H.-J."/>
            <person name="Ramirez L."/>
            <person name="Alfaro M."/>
            <person name="Sun H."/>
            <person name="Tritt A."/>
            <person name="Yoshinaga Y."/>
            <person name="Zwiers L.-H."/>
            <person name="Turgeon B."/>
            <person name="Goodwin S."/>
            <person name="Spatafora J."/>
            <person name="Crous P."/>
            <person name="Grigoriev I."/>
        </authorList>
    </citation>
    <scope>NUCLEOTIDE SEQUENCE</scope>
    <source>
        <strain evidence="2">CBS 122368</strain>
    </source>
</reference>
<evidence type="ECO:0000256" key="1">
    <source>
        <dbReference type="SAM" id="MobiDB-lite"/>
    </source>
</evidence>
<dbReference type="EMBL" id="ML987193">
    <property type="protein sequence ID" value="KAF2251096.1"/>
    <property type="molecule type" value="Genomic_DNA"/>
</dbReference>
<dbReference type="InterPro" id="IPR029063">
    <property type="entry name" value="SAM-dependent_MTases_sf"/>
</dbReference>
<feature type="region of interest" description="Disordered" evidence="1">
    <location>
        <begin position="1"/>
        <end position="29"/>
    </location>
</feature>
<organism evidence="2 3">
    <name type="scientific">Trematosphaeria pertusa</name>
    <dbReference type="NCBI Taxonomy" id="390896"/>
    <lineage>
        <taxon>Eukaryota</taxon>
        <taxon>Fungi</taxon>
        <taxon>Dikarya</taxon>
        <taxon>Ascomycota</taxon>
        <taxon>Pezizomycotina</taxon>
        <taxon>Dothideomycetes</taxon>
        <taxon>Pleosporomycetidae</taxon>
        <taxon>Pleosporales</taxon>
        <taxon>Massarineae</taxon>
        <taxon>Trematosphaeriaceae</taxon>
        <taxon>Trematosphaeria</taxon>
    </lineage>
</organism>
<accession>A0A6A6IL26</accession>
<protein>
    <recommendedName>
        <fullName evidence="4">S-adenosyl-L-methionine-dependent methyltransferase</fullName>
    </recommendedName>
</protein>